<dbReference type="InterPro" id="IPR011990">
    <property type="entry name" value="TPR-like_helical_dom_sf"/>
</dbReference>
<dbReference type="GO" id="GO:0008270">
    <property type="term" value="F:zinc ion binding"/>
    <property type="evidence" value="ECO:0007669"/>
    <property type="project" value="InterPro"/>
</dbReference>
<dbReference type="EMBL" id="AUSU01001918">
    <property type="protein sequence ID" value="EPS69874.1"/>
    <property type="molecule type" value="Genomic_DNA"/>
</dbReference>
<dbReference type="Pfam" id="PF01535">
    <property type="entry name" value="PPR"/>
    <property type="match status" value="6"/>
</dbReference>
<organism evidence="5 6">
    <name type="scientific">Genlisea aurea</name>
    <dbReference type="NCBI Taxonomy" id="192259"/>
    <lineage>
        <taxon>Eukaryota</taxon>
        <taxon>Viridiplantae</taxon>
        <taxon>Streptophyta</taxon>
        <taxon>Embryophyta</taxon>
        <taxon>Tracheophyta</taxon>
        <taxon>Spermatophyta</taxon>
        <taxon>Magnoliopsida</taxon>
        <taxon>eudicotyledons</taxon>
        <taxon>Gunneridae</taxon>
        <taxon>Pentapetalae</taxon>
        <taxon>asterids</taxon>
        <taxon>lamiids</taxon>
        <taxon>Lamiales</taxon>
        <taxon>Lentibulariaceae</taxon>
        <taxon>Genlisea</taxon>
    </lineage>
</organism>
<evidence type="ECO:0000256" key="2">
    <source>
        <dbReference type="ARBA" id="ARBA00022737"/>
    </source>
</evidence>
<proteinExistence type="inferred from homology"/>
<gene>
    <name evidence="5" type="ORF">M569_04890</name>
</gene>
<feature type="repeat" description="PPR" evidence="3">
    <location>
        <begin position="512"/>
        <end position="546"/>
    </location>
</feature>
<dbReference type="Pfam" id="PF14432">
    <property type="entry name" value="DYW_deaminase"/>
    <property type="match status" value="1"/>
</dbReference>
<accession>S8CRN1</accession>
<evidence type="ECO:0000256" key="1">
    <source>
        <dbReference type="ARBA" id="ARBA00006643"/>
    </source>
</evidence>
<name>S8CRN1_9LAMI</name>
<dbReference type="PANTHER" id="PTHR47926">
    <property type="entry name" value="PENTATRICOPEPTIDE REPEAT-CONTAINING PROTEIN"/>
    <property type="match status" value="1"/>
</dbReference>
<comment type="similarity">
    <text evidence="1">Belongs to the PPR family. PCMP-H subfamily.</text>
</comment>
<dbReference type="PANTHER" id="PTHR47926:SF377">
    <property type="entry name" value="OS04G0469400 PROTEIN"/>
    <property type="match status" value="1"/>
</dbReference>
<dbReference type="AlphaFoldDB" id="S8CRN1"/>
<dbReference type="FunFam" id="1.25.40.10:FF:000366">
    <property type="entry name" value="Pentatricopeptide (PPR) repeat-containing protein"/>
    <property type="match status" value="1"/>
</dbReference>
<evidence type="ECO:0000313" key="5">
    <source>
        <dbReference type="EMBL" id="EPS69874.1"/>
    </source>
</evidence>
<dbReference type="PROSITE" id="PS51375">
    <property type="entry name" value="PPR"/>
    <property type="match status" value="7"/>
</dbReference>
<feature type="repeat" description="PPR" evidence="3">
    <location>
        <begin position="311"/>
        <end position="345"/>
    </location>
</feature>
<comment type="caution">
    <text evidence="5">The sequence shown here is derived from an EMBL/GenBank/DDBJ whole genome shotgun (WGS) entry which is preliminary data.</text>
</comment>
<dbReference type="Pfam" id="PF20430">
    <property type="entry name" value="Eplus_motif"/>
    <property type="match status" value="1"/>
</dbReference>
<feature type="repeat" description="PPR" evidence="3">
    <location>
        <begin position="613"/>
        <end position="647"/>
    </location>
</feature>
<dbReference type="InterPro" id="IPR046848">
    <property type="entry name" value="E_motif"/>
</dbReference>
<feature type="repeat" description="PPR" evidence="3">
    <location>
        <begin position="213"/>
        <end position="247"/>
    </location>
</feature>
<keyword evidence="6" id="KW-1185">Reference proteome</keyword>
<dbReference type="Pfam" id="PF13041">
    <property type="entry name" value="PPR_2"/>
    <property type="match status" value="2"/>
</dbReference>
<dbReference type="InterPro" id="IPR046849">
    <property type="entry name" value="E2_motif"/>
</dbReference>
<dbReference type="InterPro" id="IPR032867">
    <property type="entry name" value="DYW_dom"/>
</dbReference>
<evidence type="ECO:0000259" key="4">
    <source>
        <dbReference type="Pfam" id="PF14432"/>
    </source>
</evidence>
<dbReference type="NCBIfam" id="TIGR00756">
    <property type="entry name" value="PPR"/>
    <property type="match status" value="5"/>
</dbReference>
<dbReference type="SUPFAM" id="SSF48452">
    <property type="entry name" value="TPR-like"/>
    <property type="match status" value="1"/>
</dbReference>
<dbReference type="Gene3D" id="1.25.40.10">
    <property type="entry name" value="Tetratricopeptide repeat domain"/>
    <property type="match status" value="5"/>
</dbReference>
<dbReference type="FunFam" id="1.25.40.10:FF:000073">
    <property type="entry name" value="Pentatricopeptide repeat-containing protein chloroplastic"/>
    <property type="match status" value="1"/>
</dbReference>
<dbReference type="Pfam" id="PF20431">
    <property type="entry name" value="E_motif"/>
    <property type="match status" value="1"/>
</dbReference>
<sequence>MLGSTSISASSCYVENARRPQPTSFTALRKSVVCCGTDSTRWASDEAYSVILDSCASRKLPSLGRQIHADIIKRKDVDGSAFLGTKLVFMYGKCGCWVEAEELFDEMPQRSVFTYNAMLGAYVSNDEPWEAIGLFDEMLFLDVSIDAHTCSCLLRACSDAKDKFLGAQIHGISVKYGFVSNNSVLVNSLVSFYDKCGDLNSAELLFERSGRGDIVLWNIMISAYATKGMNSEAMAAFEEMHEFSVTPTAYTFVAALKDCEELLFGMQIHALVFKYNLNSDRYIGNALVVMYSKCRRVNEAARIFDRIPDRDIISWNSMLAAYVQCNLFDASFDFFTQMMRDGREPDKVSVISALSASGRSGNLLNGMELHGFALKRGMDDDLQVSNTIVDMYAKCSKISYMESALGRIPDKDSVSYTTMMAGYVQNFCYMKALESFHDVILQKIDVDQMMIESLLQACRGMGCISKVREIHGYVLSRGLSDTVLQNTLVEVYGDCGRVKTARNVFQHIQVKNVISWTSMIACYIHNGLPNDALQYSSEMIQSGVELDSISLVSILSAATTLSALMKCREIHSFLIRRCLHLDASIASSLVNAYANCGALHSSCKVFNSIVDKDLVLRTSMMNAYGIHGHGMAAVELFKTMAGENFVPDHVTFLALISACSHSGLVDEGLAFYNTMLCEYKMEPWPQHYACVVDLLGRGNRLREAFELVESMHMDPPPAAVWCALLGACRIHSDMEIGEIAAKKLLESDPHDPGHYVLVSNLYAAAGRWEDVERVRSLMKSKGLRKDPGCSWIEIGNKFHSFVVNDRSHPKCDAIYGKLSEITAEVERAGGYRADTRCVLHDLDDDEKVKMVQSHSERIALAYGFLVTASANPIRIAKNLRVCGDCHRFLKLVSEVYRREIIVRDINRYHHFRDGFCSCGDFW</sequence>
<evidence type="ECO:0000313" key="6">
    <source>
        <dbReference type="Proteomes" id="UP000015453"/>
    </source>
</evidence>
<evidence type="ECO:0000256" key="3">
    <source>
        <dbReference type="PROSITE-ProRule" id="PRU00708"/>
    </source>
</evidence>
<feature type="repeat" description="PPR" evidence="3">
    <location>
        <begin position="111"/>
        <end position="145"/>
    </location>
</feature>
<dbReference type="Proteomes" id="UP000015453">
    <property type="component" value="Unassembled WGS sequence"/>
</dbReference>
<dbReference type="InterPro" id="IPR046960">
    <property type="entry name" value="PPR_At4g14850-like_plant"/>
</dbReference>
<dbReference type="FunFam" id="1.25.40.10:FF:000144">
    <property type="entry name" value="Pentatricopeptide repeat-containing protein, mitochondrial"/>
    <property type="match status" value="1"/>
</dbReference>
<dbReference type="OrthoDB" id="1846880at2759"/>
<dbReference type="GO" id="GO:0009451">
    <property type="term" value="P:RNA modification"/>
    <property type="evidence" value="ECO:0007669"/>
    <property type="project" value="InterPro"/>
</dbReference>
<dbReference type="FunFam" id="1.25.40.10:FF:000196">
    <property type="entry name" value="Pentatricopeptide repeat-containing protein At4g14850"/>
    <property type="match status" value="1"/>
</dbReference>
<protein>
    <recommendedName>
        <fullName evidence="4">DYW domain-containing protein</fullName>
    </recommendedName>
</protein>
<dbReference type="GO" id="GO:0003723">
    <property type="term" value="F:RNA binding"/>
    <property type="evidence" value="ECO:0007669"/>
    <property type="project" value="InterPro"/>
</dbReference>
<feature type="repeat" description="PPR" evidence="3">
    <location>
        <begin position="648"/>
        <end position="683"/>
    </location>
</feature>
<keyword evidence="2" id="KW-0677">Repeat</keyword>
<feature type="repeat" description="PPR" evidence="3">
    <location>
        <begin position="751"/>
        <end position="785"/>
    </location>
</feature>
<feature type="domain" description="DYW" evidence="4">
    <location>
        <begin position="830"/>
        <end position="922"/>
    </location>
</feature>
<reference evidence="5 6" key="1">
    <citation type="journal article" date="2013" name="BMC Genomics">
        <title>The miniature genome of a carnivorous plant Genlisea aurea contains a low number of genes and short non-coding sequences.</title>
        <authorList>
            <person name="Leushkin E.V."/>
            <person name="Sutormin R.A."/>
            <person name="Nabieva E.R."/>
            <person name="Penin A.A."/>
            <person name="Kondrashov A.S."/>
            <person name="Logacheva M.D."/>
        </authorList>
    </citation>
    <scope>NUCLEOTIDE SEQUENCE [LARGE SCALE GENOMIC DNA]</scope>
</reference>
<dbReference type="InterPro" id="IPR002885">
    <property type="entry name" value="PPR_rpt"/>
</dbReference>